<proteinExistence type="predicted"/>
<evidence type="ECO:0000313" key="2">
    <source>
        <dbReference type="Proteomes" id="UP000014803"/>
    </source>
</evidence>
<dbReference type="InterPro" id="IPR029035">
    <property type="entry name" value="DHS-like_NAD/FAD-binding_dom"/>
</dbReference>
<dbReference type="HOGENOM" id="CLU_657048_0_0_7"/>
<dbReference type="eggNOG" id="COG2319">
    <property type="taxonomic scope" value="Bacteria"/>
</dbReference>
<dbReference type="KEGG" id="scu:SCE1572_08765"/>
<dbReference type="AlphaFoldDB" id="S4XQA3"/>
<dbReference type="RefSeq" id="WP_020733737.1">
    <property type="nucleotide sequence ID" value="NC_021658.1"/>
</dbReference>
<dbReference type="EMBL" id="CP003969">
    <property type="protein sequence ID" value="AGP34591.1"/>
    <property type="molecule type" value="Genomic_DNA"/>
</dbReference>
<sequence length="418" mass="46727">MAPKPPQHLIDALKKDELGLFIGSGLSLGAVNGRFPTWRQLPERLIDVCAKMQNKSPRWCALKRGIFKEPMSLEEMLAEFDPLRTALDRGYQTALNEIFAPPDARPGPAHQAVAKLAVPAVLTTNYDQLLEMAEPFPVRQPFTWKLADNALLALQSTPKRKVLLKVHGSVEDCRTIVMSRVEYDAARSHQPYQEVLRYLFQGNTFLFVGYGMTDPLDLDLVLKKNASAFGVASRQHFALLPKPSNEDTRRFRNDYNVEVIPYSGHQEVTEFLVDLARHRPHGVVTPHVPPGPNASQTRWSEMLGEFRISVLKEVKGLLPWARFDAGDLAPAHEVKIGDPATLSIRAPEEAAIAVRRRVPGERTAVPVPHGAARRTGSNLALEFQMPGPPGEHVFELWAIVDGWEWHVVDRTTCTAESR</sequence>
<dbReference type="SUPFAM" id="SSF52467">
    <property type="entry name" value="DHS-like NAD/FAD-binding domain"/>
    <property type="match status" value="1"/>
</dbReference>
<dbReference type="STRING" id="1254432.SCE1572_08765"/>
<dbReference type="Proteomes" id="UP000014803">
    <property type="component" value="Chromosome"/>
</dbReference>
<name>S4XQA3_SORCE</name>
<accession>S4XQA3</accession>
<organism evidence="1 2">
    <name type="scientific">Sorangium cellulosum So0157-2</name>
    <dbReference type="NCBI Taxonomy" id="1254432"/>
    <lineage>
        <taxon>Bacteria</taxon>
        <taxon>Pseudomonadati</taxon>
        <taxon>Myxococcota</taxon>
        <taxon>Polyangia</taxon>
        <taxon>Polyangiales</taxon>
        <taxon>Polyangiaceae</taxon>
        <taxon>Sorangium</taxon>
    </lineage>
</organism>
<gene>
    <name evidence="1" type="ORF">SCE1572_08765</name>
</gene>
<protein>
    <submittedName>
        <fullName evidence="1">Uncharacterized protein</fullName>
    </submittedName>
</protein>
<dbReference type="PATRIC" id="fig|1254432.3.peg.1952"/>
<evidence type="ECO:0000313" key="1">
    <source>
        <dbReference type="EMBL" id="AGP34591.1"/>
    </source>
</evidence>
<dbReference type="Pfam" id="PF13289">
    <property type="entry name" value="SIR2_2"/>
    <property type="match status" value="1"/>
</dbReference>
<reference evidence="1 2" key="1">
    <citation type="journal article" date="2013" name="Sci. Rep.">
        <title>Extraordinary expansion of a Sorangium cellulosum genome from an alkaline milieu.</title>
        <authorList>
            <person name="Han K."/>
            <person name="Li Z.F."/>
            <person name="Peng R."/>
            <person name="Zhu L.P."/>
            <person name="Zhou T."/>
            <person name="Wang L.G."/>
            <person name="Li S.G."/>
            <person name="Zhang X.B."/>
            <person name="Hu W."/>
            <person name="Wu Z.H."/>
            <person name="Qin N."/>
            <person name="Li Y.Z."/>
        </authorList>
    </citation>
    <scope>NUCLEOTIDE SEQUENCE [LARGE SCALE GENOMIC DNA]</scope>
    <source>
        <strain evidence="1 2">So0157-2</strain>
    </source>
</reference>
<dbReference type="OrthoDB" id="5524756at2"/>